<evidence type="ECO:0000313" key="9">
    <source>
        <dbReference type="Proteomes" id="UP001597380"/>
    </source>
</evidence>
<evidence type="ECO:0000256" key="3">
    <source>
        <dbReference type="ARBA" id="ARBA00022692"/>
    </source>
</evidence>
<dbReference type="Proteomes" id="UP001597380">
    <property type="component" value="Unassembled WGS sequence"/>
</dbReference>
<feature type="transmembrane region" description="Helical" evidence="7">
    <location>
        <begin position="166"/>
        <end position="188"/>
    </location>
</feature>
<feature type="transmembrane region" description="Helical" evidence="7">
    <location>
        <begin position="12"/>
        <end position="32"/>
    </location>
</feature>
<feature type="transmembrane region" description="Helical" evidence="7">
    <location>
        <begin position="68"/>
        <end position="88"/>
    </location>
</feature>
<dbReference type="EMBL" id="JBHUHT010000012">
    <property type="protein sequence ID" value="MFD2096564.1"/>
    <property type="molecule type" value="Genomic_DNA"/>
</dbReference>
<keyword evidence="9" id="KW-1185">Reference proteome</keyword>
<feature type="transmembrane region" description="Helical" evidence="7">
    <location>
        <begin position="39"/>
        <end position="62"/>
    </location>
</feature>
<sequence>MDWAEFADLSVILLPALCAGLLVVATHVPLGYQVLKRGIIFIDLAIAQVAALGVVVAQLWHLNELGSMAPYLASGVFALLGAALLAWLEKQYKQELEAIIGCFYVVSAAAALLLLSNDPHGGELIKQTLSGSILWVNWSDLWLHGLIYGSLLTLIHFRSQLLERGWFYPIFAIAITSSVNLVGVYLVFATLIMPTLATWRVEVGAKQLISGYLVGIAAYILGLGLSAWFDWPSGATVVCALACCGMIFRVAFPHQNKVLT</sequence>
<keyword evidence="4 7" id="KW-1133">Transmembrane helix</keyword>
<keyword evidence="5 7" id="KW-0472">Membrane</keyword>
<proteinExistence type="inferred from homology"/>
<keyword evidence="3 6" id="KW-0812">Transmembrane</keyword>
<feature type="transmembrane region" description="Helical" evidence="7">
    <location>
        <begin position="95"/>
        <end position="115"/>
    </location>
</feature>
<comment type="similarity">
    <text evidence="2 6">Belongs to the ABC-3 integral membrane protein family.</text>
</comment>
<feature type="transmembrane region" description="Helical" evidence="7">
    <location>
        <begin position="208"/>
        <end position="228"/>
    </location>
</feature>
<dbReference type="RefSeq" id="WP_345339047.1">
    <property type="nucleotide sequence ID" value="NZ_BAABLI010000008.1"/>
</dbReference>
<comment type="subcellular location">
    <subcellularLocation>
        <location evidence="6">Cell membrane</location>
        <topology evidence="6">Multi-pass membrane protein</topology>
    </subcellularLocation>
    <subcellularLocation>
        <location evidence="1">Membrane</location>
        <topology evidence="1">Multi-pass membrane protein</topology>
    </subcellularLocation>
</comment>
<reference evidence="9" key="1">
    <citation type="journal article" date="2019" name="Int. J. Syst. Evol. Microbiol.">
        <title>The Global Catalogue of Microorganisms (GCM) 10K type strain sequencing project: providing services to taxonomists for standard genome sequencing and annotation.</title>
        <authorList>
            <consortium name="The Broad Institute Genomics Platform"/>
            <consortium name="The Broad Institute Genome Sequencing Center for Infectious Disease"/>
            <person name="Wu L."/>
            <person name="Ma J."/>
        </authorList>
    </citation>
    <scope>NUCLEOTIDE SEQUENCE [LARGE SCALE GENOMIC DNA]</scope>
    <source>
        <strain evidence="9">CGMCC 1.10992</strain>
    </source>
</reference>
<evidence type="ECO:0000256" key="1">
    <source>
        <dbReference type="ARBA" id="ARBA00004141"/>
    </source>
</evidence>
<comment type="caution">
    <text evidence="8">The sequence shown here is derived from an EMBL/GenBank/DDBJ whole genome shotgun (WGS) entry which is preliminary data.</text>
</comment>
<dbReference type="SUPFAM" id="SSF81345">
    <property type="entry name" value="ABC transporter involved in vitamin B12 uptake, BtuC"/>
    <property type="match status" value="1"/>
</dbReference>
<evidence type="ECO:0000256" key="5">
    <source>
        <dbReference type="ARBA" id="ARBA00023136"/>
    </source>
</evidence>
<feature type="transmembrane region" description="Helical" evidence="7">
    <location>
        <begin position="235"/>
        <end position="252"/>
    </location>
</feature>
<dbReference type="Gene3D" id="1.10.3470.10">
    <property type="entry name" value="ABC transporter involved in vitamin B12 uptake, BtuC"/>
    <property type="match status" value="1"/>
</dbReference>
<evidence type="ECO:0000256" key="7">
    <source>
        <dbReference type="SAM" id="Phobius"/>
    </source>
</evidence>
<dbReference type="Pfam" id="PF00950">
    <property type="entry name" value="ABC-3"/>
    <property type="match status" value="2"/>
</dbReference>
<accession>A0ABW4XN48</accession>
<dbReference type="InterPro" id="IPR001626">
    <property type="entry name" value="ABC_TroCD"/>
</dbReference>
<protein>
    <submittedName>
        <fullName evidence="8">Metal ABC transporter permease</fullName>
    </submittedName>
</protein>
<dbReference type="PANTHER" id="PTHR30477:SF19">
    <property type="entry name" value="METAL ABC TRANSPORTER PERMEASE"/>
    <property type="match status" value="1"/>
</dbReference>
<dbReference type="PANTHER" id="PTHR30477">
    <property type="entry name" value="ABC-TRANSPORTER METAL-BINDING PROTEIN"/>
    <property type="match status" value="1"/>
</dbReference>
<dbReference type="InterPro" id="IPR037294">
    <property type="entry name" value="ABC_BtuC-like"/>
</dbReference>
<evidence type="ECO:0000256" key="4">
    <source>
        <dbReference type="ARBA" id="ARBA00022989"/>
    </source>
</evidence>
<evidence type="ECO:0000256" key="2">
    <source>
        <dbReference type="ARBA" id="ARBA00008034"/>
    </source>
</evidence>
<keyword evidence="6" id="KW-0813">Transport</keyword>
<name>A0ABW4XN48_9GAMM</name>
<evidence type="ECO:0000256" key="6">
    <source>
        <dbReference type="RuleBase" id="RU003943"/>
    </source>
</evidence>
<evidence type="ECO:0000313" key="8">
    <source>
        <dbReference type="EMBL" id="MFD2096564.1"/>
    </source>
</evidence>
<gene>
    <name evidence="8" type="ORF">ACFSJ3_11270</name>
</gene>
<organism evidence="8 9">
    <name type="scientific">Corallincola platygyrae</name>
    <dbReference type="NCBI Taxonomy" id="1193278"/>
    <lineage>
        <taxon>Bacteria</taxon>
        <taxon>Pseudomonadati</taxon>
        <taxon>Pseudomonadota</taxon>
        <taxon>Gammaproteobacteria</taxon>
        <taxon>Alteromonadales</taxon>
        <taxon>Psychromonadaceae</taxon>
        <taxon>Corallincola</taxon>
    </lineage>
</organism>